<accession>A0ABN7XIX1</accession>
<dbReference type="EMBL" id="CAJVQB010147238">
    <property type="protein sequence ID" value="CAG8855243.1"/>
    <property type="molecule type" value="Genomic_DNA"/>
</dbReference>
<feature type="non-terminal residue" evidence="1">
    <location>
        <position position="1"/>
    </location>
</feature>
<sequence>HQEFEKHAFFRQDAMNLHLPLTDRSREWVDGLHINDNKYNDSPTKLIHISPNKAVKKSLE</sequence>
<evidence type="ECO:0000313" key="1">
    <source>
        <dbReference type="EMBL" id="CAG8855243.1"/>
    </source>
</evidence>
<proteinExistence type="predicted"/>
<dbReference type="Proteomes" id="UP000789901">
    <property type="component" value="Unassembled WGS sequence"/>
</dbReference>
<organism evidence="1 2">
    <name type="scientific">Gigaspora margarita</name>
    <dbReference type="NCBI Taxonomy" id="4874"/>
    <lineage>
        <taxon>Eukaryota</taxon>
        <taxon>Fungi</taxon>
        <taxon>Fungi incertae sedis</taxon>
        <taxon>Mucoromycota</taxon>
        <taxon>Glomeromycotina</taxon>
        <taxon>Glomeromycetes</taxon>
        <taxon>Diversisporales</taxon>
        <taxon>Gigasporaceae</taxon>
        <taxon>Gigaspora</taxon>
    </lineage>
</organism>
<name>A0ABN7XIX1_GIGMA</name>
<gene>
    <name evidence="1" type="ORF">GMARGA_LOCUS44064</name>
</gene>
<keyword evidence="2" id="KW-1185">Reference proteome</keyword>
<reference evidence="1 2" key="1">
    <citation type="submission" date="2021-06" db="EMBL/GenBank/DDBJ databases">
        <authorList>
            <person name="Kallberg Y."/>
            <person name="Tangrot J."/>
            <person name="Rosling A."/>
        </authorList>
    </citation>
    <scope>NUCLEOTIDE SEQUENCE [LARGE SCALE GENOMIC DNA]</scope>
    <source>
        <strain evidence="1 2">120-4 pot B 10/14</strain>
    </source>
</reference>
<evidence type="ECO:0000313" key="2">
    <source>
        <dbReference type="Proteomes" id="UP000789901"/>
    </source>
</evidence>
<feature type="non-terminal residue" evidence="1">
    <location>
        <position position="60"/>
    </location>
</feature>
<protein>
    <submittedName>
        <fullName evidence="1">44500_t:CDS:1</fullName>
    </submittedName>
</protein>
<comment type="caution">
    <text evidence="1">The sequence shown here is derived from an EMBL/GenBank/DDBJ whole genome shotgun (WGS) entry which is preliminary data.</text>
</comment>